<comment type="caution">
    <text evidence="1">The sequence shown here is derived from an EMBL/GenBank/DDBJ whole genome shotgun (WGS) entry which is preliminary data.</text>
</comment>
<proteinExistence type="predicted"/>
<accession>A0ABQ0AJM3</accession>
<keyword evidence="2" id="KW-1185">Reference proteome</keyword>
<organism evidence="1 2">
    <name type="scientific">Pseudophaeobacter arcticus</name>
    <dbReference type="NCBI Taxonomy" id="385492"/>
    <lineage>
        <taxon>Bacteria</taxon>
        <taxon>Pseudomonadati</taxon>
        <taxon>Pseudomonadota</taxon>
        <taxon>Alphaproteobacteria</taxon>
        <taxon>Rhodobacterales</taxon>
        <taxon>Paracoccaceae</taxon>
        <taxon>Pseudophaeobacter</taxon>
    </lineage>
</organism>
<reference evidence="1 2" key="1">
    <citation type="submission" date="2024-04" db="EMBL/GenBank/DDBJ databases">
        <title>Draft genome sequence of Pseudophaeobacter arcticus NBRC 116598.</title>
        <authorList>
            <person name="Miyakawa T."/>
            <person name="Kusuya Y."/>
            <person name="Miura T."/>
        </authorList>
    </citation>
    <scope>NUCLEOTIDE SEQUENCE [LARGE SCALE GENOMIC DNA]</scope>
    <source>
        <strain evidence="1 2">SU-CL00105</strain>
    </source>
</reference>
<protein>
    <submittedName>
        <fullName evidence="1">Uncharacterized protein</fullName>
    </submittedName>
</protein>
<evidence type="ECO:0000313" key="2">
    <source>
        <dbReference type="Proteomes" id="UP001441944"/>
    </source>
</evidence>
<gene>
    <name evidence="1" type="ORF">NBRC116598_14870</name>
</gene>
<sequence>MQQRPRRKAGGDIAKIRDKFCLRLHLWLTPCRLSEASSCSRKDAQLTVQTLAFHPAPACPAPAPSQIHIPRLPHRIRRSDLPQPDSPKAKMILLAAQNEAHDTVMMGLQRQEYPTWLH</sequence>
<name>A0ABQ0AJM3_9RHOB</name>
<dbReference type="EMBL" id="BAABWU010000004">
    <property type="protein sequence ID" value="GAA6196043.1"/>
    <property type="molecule type" value="Genomic_DNA"/>
</dbReference>
<dbReference type="Proteomes" id="UP001441944">
    <property type="component" value="Unassembled WGS sequence"/>
</dbReference>
<evidence type="ECO:0000313" key="1">
    <source>
        <dbReference type="EMBL" id="GAA6196043.1"/>
    </source>
</evidence>